<comment type="caution">
    <text evidence="1">The sequence shown here is derived from an EMBL/GenBank/DDBJ whole genome shotgun (WGS) entry which is preliminary data.</text>
</comment>
<name>A0A839T6V1_AZOMA</name>
<dbReference type="RefSeq" id="WP_183168036.1">
    <property type="nucleotide sequence ID" value="NZ_JACHXI010000027.1"/>
</dbReference>
<dbReference type="Proteomes" id="UP000549250">
    <property type="component" value="Unassembled WGS sequence"/>
</dbReference>
<dbReference type="EMBL" id="JACHXI010000027">
    <property type="protein sequence ID" value="MBB3105172.1"/>
    <property type="molecule type" value="Genomic_DNA"/>
</dbReference>
<dbReference type="AlphaFoldDB" id="A0A839T6V1"/>
<reference evidence="1 2" key="1">
    <citation type="submission" date="2020-08" db="EMBL/GenBank/DDBJ databases">
        <title>Genomic Encyclopedia of Type Strains, Phase III (KMG-III): the genomes of soil and plant-associated and newly described type strains.</title>
        <authorList>
            <person name="Whitman W."/>
        </authorList>
    </citation>
    <scope>NUCLEOTIDE SEQUENCE [LARGE SCALE GENOMIC DNA]</scope>
    <source>
        <strain evidence="1 2">CECT 4462</strain>
    </source>
</reference>
<organism evidence="1 2">
    <name type="scientific">Azomonas macrocytogenes</name>
    <name type="common">Azotobacter macrocytogenes</name>
    <dbReference type="NCBI Taxonomy" id="69962"/>
    <lineage>
        <taxon>Bacteria</taxon>
        <taxon>Pseudomonadati</taxon>
        <taxon>Pseudomonadota</taxon>
        <taxon>Gammaproteobacteria</taxon>
        <taxon>Pseudomonadales</taxon>
        <taxon>Pseudomonadaceae</taxon>
        <taxon>Azomonas</taxon>
    </lineage>
</organism>
<keyword evidence="2" id="KW-1185">Reference proteome</keyword>
<proteinExistence type="predicted"/>
<protein>
    <submittedName>
        <fullName evidence="1">Uncharacterized protein</fullName>
    </submittedName>
</protein>
<gene>
    <name evidence="1" type="ORF">FHR87_003607</name>
</gene>
<sequence length="291" mass="33752">MTTDVDHAATVKKISEQGWLQGHIVPGDALNPYIQEGLVDSLLGGKNPTYWILISHSCTVHARNYDDAPVVEWIACNFKRGKIFGKYLNANNPRRLQLPIEDRRYLELRIERRIWTPRLALIDLQRNQEATLDAEQLETLIFWLSHSYNRIAMPDRLVDRLRFQDEASGNYVGLGVQLDKFLDEHSLRLKSAWVSFNPKHEIDTPEEPYTLAFRFLVKNRHIRELEELNQLLQEAIKEAPALEPGLVLDDITVTPMYDFTMLDVEDFTHYNSSDWLSLGEEDTESEDDTNE</sequence>
<evidence type="ECO:0000313" key="2">
    <source>
        <dbReference type="Proteomes" id="UP000549250"/>
    </source>
</evidence>
<accession>A0A839T6V1</accession>
<evidence type="ECO:0000313" key="1">
    <source>
        <dbReference type="EMBL" id="MBB3105172.1"/>
    </source>
</evidence>